<proteinExistence type="predicted"/>
<gene>
    <name evidence="1" type="ORF">N0K08_09150</name>
</gene>
<dbReference type="RefSeq" id="WP_261499935.1">
    <property type="nucleotide sequence ID" value="NZ_JAODYH010000004.1"/>
</dbReference>
<evidence type="ECO:0000313" key="1">
    <source>
        <dbReference type="EMBL" id="MCT9810801.1"/>
    </source>
</evidence>
<sequence>MHDLQALIAQATQESVAAAFFAQNCASSHIQRRDRSGNFNRLQNASSQCRTLKKELP</sequence>
<evidence type="ECO:0000313" key="2">
    <source>
        <dbReference type="Proteomes" id="UP001525968"/>
    </source>
</evidence>
<name>A0ABT2PJZ3_9BURK</name>
<accession>A0ABT2PJZ3</accession>
<keyword evidence="2" id="KW-1185">Reference proteome</keyword>
<dbReference type="EMBL" id="JAODYH010000004">
    <property type="protein sequence ID" value="MCT9810801.1"/>
    <property type="molecule type" value="Genomic_DNA"/>
</dbReference>
<protein>
    <submittedName>
        <fullName evidence="1">Uncharacterized protein</fullName>
    </submittedName>
</protein>
<comment type="caution">
    <text evidence="1">The sequence shown here is derived from an EMBL/GenBank/DDBJ whole genome shotgun (WGS) entry which is preliminary data.</text>
</comment>
<organism evidence="1 2">
    <name type="scientific">Acidovorax bellezanensis</name>
    <dbReference type="NCBI Taxonomy" id="2976702"/>
    <lineage>
        <taxon>Bacteria</taxon>
        <taxon>Pseudomonadati</taxon>
        <taxon>Pseudomonadota</taxon>
        <taxon>Betaproteobacteria</taxon>
        <taxon>Burkholderiales</taxon>
        <taxon>Comamonadaceae</taxon>
        <taxon>Acidovorax</taxon>
    </lineage>
</organism>
<dbReference type="Proteomes" id="UP001525968">
    <property type="component" value="Unassembled WGS sequence"/>
</dbReference>
<reference evidence="1 2" key="1">
    <citation type="submission" date="2022-09" db="EMBL/GenBank/DDBJ databases">
        <title>Draft genome of isolate Be4.</title>
        <authorList>
            <person name="Sanchez-Castro I."/>
            <person name="Martinez-Rodriguez P."/>
            <person name="Descostes M."/>
            <person name="Merroun M."/>
        </authorList>
    </citation>
    <scope>NUCLEOTIDE SEQUENCE [LARGE SCALE GENOMIC DNA]</scope>
    <source>
        <strain evidence="1 2">Be4</strain>
    </source>
</reference>